<evidence type="ECO:0000256" key="3">
    <source>
        <dbReference type="SAM" id="Phobius"/>
    </source>
</evidence>
<evidence type="ECO:0000313" key="5">
    <source>
        <dbReference type="EMBL" id="MCM2681391.1"/>
    </source>
</evidence>
<dbReference type="RefSeq" id="WP_251262872.1">
    <property type="nucleotide sequence ID" value="NZ_JAMQGP010000010.1"/>
</dbReference>
<dbReference type="PANTHER" id="PTHR30469:SF12">
    <property type="entry name" value="MULTIDRUG RESISTANCE PROTEIN MDTA"/>
    <property type="match status" value="1"/>
</dbReference>
<dbReference type="PANTHER" id="PTHR30469">
    <property type="entry name" value="MULTIDRUG RESISTANCE PROTEIN MDTA"/>
    <property type="match status" value="1"/>
</dbReference>
<name>A0AA41WA66_9GAMM</name>
<reference evidence="5 6" key="1">
    <citation type="journal article" date="2013" name="Antonie Van Leeuwenhoek">
        <title>Echinimonas agarilytica gen. nov., sp. nov., a new gammaproteobacterium isolated from the sea urchin Strongylocentrotus intermedius.</title>
        <authorList>
            <person name="Nedashkovskaya O.I."/>
            <person name="Stenkova A.M."/>
            <person name="Zhukova N.V."/>
            <person name="Van Trappen S."/>
            <person name="Lee J.S."/>
            <person name="Kim S.B."/>
        </authorList>
    </citation>
    <scope>NUCLEOTIDE SEQUENCE [LARGE SCALE GENOMIC DNA]</scope>
    <source>
        <strain evidence="5 6">KMM 6351</strain>
    </source>
</reference>
<evidence type="ECO:0000259" key="4">
    <source>
        <dbReference type="Pfam" id="PF25917"/>
    </source>
</evidence>
<keyword evidence="2" id="KW-0175">Coiled coil</keyword>
<keyword evidence="3" id="KW-1133">Transmembrane helix</keyword>
<feature type="coiled-coil region" evidence="2">
    <location>
        <begin position="126"/>
        <end position="199"/>
    </location>
</feature>
<protein>
    <submittedName>
        <fullName evidence="5">Efflux RND transporter periplasmic adaptor subunit</fullName>
    </submittedName>
</protein>
<dbReference type="Gene3D" id="2.40.30.170">
    <property type="match status" value="1"/>
</dbReference>
<keyword evidence="3" id="KW-0472">Membrane</keyword>
<accession>A0AA41WA66</accession>
<feature type="domain" description="Multidrug resistance protein MdtA-like barrel-sandwich hybrid" evidence="4">
    <location>
        <begin position="85"/>
        <end position="222"/>
    </location>
</feature>
<keyword evidence="3" id="KW-0812">Transmembrane</keyword>
<dbReference type="EMBL" id="JAMQGP010000010">
    <property type="protein sequence ID" value="MCM2681391.1"/>
    <property type="molecule type" value="Genomic_DNA"/>
</dbReference>
<evidence type="ECO:0000256" key="2">
    <source>
        <dbReference type="SAM" id="Coils"/>
    </source>
</evidence>
<dbReference type="Gene3D" id="1.10.287.470">
    <property type="entry name" value="Helix hairpin bin"/>
    <property type="match status" value="1"/>
</dbReference>
<comment type="caution">
    <text evidence="5">The sequence shown here is derived from an EMBL/GenBank/DDBJ whole genome shotgun (WGS) entry which is preliminary data.</text>
</comment>
<dbReference type="Proteomes" id="UP001165393">
    <property type="component" value="Unassembled WGS sequence"/>
</dbReference>
<proteinExistence type="inferred from homology"/>
<dbReference type="NCBIfam" id="TIGR01730">
    <property type="entry name" value="RND_mfp"/>
    <property type="match status" value="1"/>
</dbReference>
<organism evidence="5 6">
    <name type="scientific">Echinimonas agarilytica</name>
    <dbReference type="NCBI Taxonomy" id="1215918"/>
    <lineage>
        <taxon>Bacteria</taxon>
        <taxon>Pseudomonadati</taxon>
        <taxon>Pseudomonadota</taxon>
        <taxon>Gammaproteobacteria</taxon>
        <taxon>Alteromonadales</taxon>
        <taxon>Echinimonadaceae</taxon>
        <taxon>Echinimonas</taxon>
    </lineage>
</organism>
<dbReference type="GO" id="GO:1990281">
    <property type="term" value="C:efflux pump complex"/>
    <property type="evidence" value="ECO:0007669"/>
    <property type="project" value="TreeGrafter"/>
</dbReference>
<dbReference type="SUPFAM" id="SSF111369">
    <property type="entry name" value="HlyD-like secretion proteins"/>
    <property type="match status" value="1"/>
</dbReference>
<feature type="transmembrane region" description="Helical" evidence="3">
    <location>
        <begin position="21"/>
        <end position="40"/>
    </location>
</feature>
<dbReference type="Gene3D" id="2.40.50.100">
    <property type="match status" value="1"/>
</dbReference>
<comment type="similarity">
    <text evidence="1">Belongs to the membrane fusion protein (MFP) (TC 8.A.1) family.</text>
</comment>
<dbReference type="GO" id="GO:0015562">
    <property type="term" value="F:efflux transmembrane transporter activity"/>
    <property type="evidence" value="ECO:0007669"/>
    <property type="project" value="TreeGrafter"/>
</dbReference>
<dbReference type="InterPro" id="IPR058625">
    <property type="entry name" value="MdtA-like_BSH"/>
</dbReference>
<sequence length="427" mass="47345">MRLNIQACSNFVIEHQGRFKKWVLSPLLLLLLVWCGYHWLENNKPEPEQRPSKAKNVKVFVLKSTQQDTQIIGYSQGTVTPKDQLELKSEVAGKISYMSPNLVPGGVIKKGELLISIADEDYQLAVIQRRSRVAQSQQQLAKAEAEARAAQQELMELNRIGASDLAKGLPQLRYAQATLASAEAELAQAELALQRTQIHAPFDGRVANKSVTMTQYVNKASVLAEVFSTEVMEIRLSMTPEQFAQVGLPLAYYEHYDDSTFDVQLDTEFGNHTANWLGRVVRTEAVMDQRTRSIYAVVQVKNGYSSSDTPLLSGLFVRARILGRVAEQTTVLPKQVLRNNQTLWLVDKANKLRVIPASIVQRTPTSIVVENLPNASKVITSALAIPTEGLPVQAIFQNDPPVPALQNAEEVELTEQISPTPEISHAG</sequence>
<evidence type="ECO:0000256" key="1">
    <source>
        <dbReference type="ARBA" id="ARBA00009477"/>
    </source>
</evidence>
<keyword evidence="6" id="KW-1185">Reference proteome</keyword>
<evidence type="ECO:0000313" key="6">
    <source>
        <dbReference type="Proteomes" id="UP001165393"/>
    </source>
</evidence>
<gene>
    <name evidence="5" type="ORF">NAF29_17215</name>
</gene>
<dbReference type="InterPro" id="IPR006143">
    <property type="entry name" value="RND_pump_MFP"/>
</dbReference>
<dbReference type="AlphaFoldDB" id="A0AA41WA66"/>
<dbReference type="Pfam" id="PF25917">
    <property type="entry name" value="BSH_RND"/>
    <property type="match status" value="1"/>
</dbReference>